<reference evidence="1" key="1">
    <citation type="submission" date="2019-10" db="EMBL/GenBank/DDBJ databases">
        <authorList>
            <consortium name="DOE Joint Genome Institute"/>
            <person name="Kuo A."/>
            <person name="Miyauchi S."/>
            <person name="Kiss E."/>
            <person name="Drula E."/>
            <person name="Kohler A."/>
            <person name="Sanchez-Garcia M."/>
            <person name="Andreopoulos B."/>
            <person name="Barry K.W."/>
            <person name="Bonito G."/>
            <person name="Buee M."/>
            <person name="Carver A."/>
            <person name="Chen C."/>
            <person name="Cichocki N."/>
            <person name="Clum A."/>
            <person name="Culley D."/>
            <person name="Crous P.W."/>
            <person name="Fauchery L."/>
            <person name="Girlanda M."/>
            <person name="Hayes R."/>
            <person name="Keri Z."/>
            <person name="Labutti K."/>
            <person name="Lipzen A."/>
            <person name="Lombard V."/>
            <person name="Magnuson J."/>
            <person name="Maillard F."/>
            <person name="Morin E."/>
            <person name="Murat C."/>
            <person name="Nolan M."/>
            <person name="Ohm R."/>
            <person name="Pangilinan J."/>
            <person name="Pereira M."/>
            <person name="Perotto S."/>
            <person name="Peter M."/>
            <person name="Riley R."/>
            <person name="Sitrit Y."/>
            <person name="Stielow B."/>
            <person name="Szollosi G."/>
            <person name="Zifcakova L."/>
            <person name="Stursova M."/>
            <person name="Spatafora J.W."/>
            <person name="Tedersoo L."/>
            <person name="Vaario L.-M."/>
            <person name="Yamada A."/>
            <person name="Yan M."/>
            <person name="Wang P."/>
            <person name="Xu J."/>
            <person name="Bruns T."/>
            <person name="Baldrian P."/>
            <person name="Vilgalys R."/>
            <person name="Henrissat B."/>
            <person name="Grigoriev I.V."/>
            <person name="Hibbett D."/>
            <person name="Nagy L.G."/>
            <person name="Martin F.M."/>
        </authorList>
    </citation>
    <scope>NUCLEOTIDE SEQUENCE</scope>
    <source>
        <strain evidence="1">P2</strain>
    </source>
</reference>
<comment type="caution">
    <text evidence="1">The sequence shown here is derived from an EMBL/GenBank/DDBJ whole genome shotgun (WGS) entry which is preliminary data.</text>
</comment>
<protein>
    <submittedName>
        <fullName evidence="1">Uncharacterized protein</fullName>
    </submittedName>
</protein>
<dbReference type="EMBL" id="MU118024">
    <property type="protein sequence ID" value="KAF9647888.1"/>
    <property type="molecule type" value="Genomic_DNA"/>
</dbReference>
<keyword evidence="2" id="KW-1185">Reference proteome</keyword>
<accession>A0ACB6ZEW2</accession>
<sequence>MPYRKPSRYEAVHRALLDRSGSLPPETSPEDLKIRTLERATAFLHAQIQEAQEYTEQLRRYLADRSTQPGEYQDYQREKWRTDRRLAALRALTESSLVAPGTIPKNSEYETTSLPARKRANLSSFFQHGSRKAPLRFNCAVTGKALERRVLKQVSPLLLKPSIPPARIHSPLAPDDLPPLYVRRKKSEKMISTASTREGLWTPSLSSYSVTEDTLMSGLSPKTPPDDNMGVTHDGTVLIHSPILRSEEEIIAEMGDITLPAYALNLLEDLDYIHDKIPLHPESSTRDRSLFLGTPSPLIVTPTDWDYPGRSFTVASPGRTAMVRIPDRHLADTLLTSAEIETIPRRRGRTQKVSLDPALFKDGTKSDKLGEVAPIRHSLHVASGEEERKPRSLLKKKSSAVFSLVTRNSGRRAETTTPTPRKNIASMVKRRMSAMGRFR</sequence>
<reference evidence="1" key="2">
    <citation type="journal article" date="2020" name="Nat. Commun.">
        <title>Large-scale genome sequencing of mycorrhizal fungi provides insights into the early evolution of symbiotic traits.</title>
        <authorList>
            <person name="Miyauchi S."/>
            <person name="Kiss E."/>
            <person name="Kuo A."/>
            <person name="Drula E."/>
            <person name="Kohler A."/>
            <person name="Sanchez-Garcia M."/>
            <person name="Morin E."/>
            <person name="Andreopoulos B."/>
            <person name="Barry K.W."/>
            <person name="Bonito G."/>
            <person name="Buee M."/>
            <person name="Carver A."/>
            <person name="Chen C."/>
            <person name="Cichocki N."/>
            <person name="Clum A."/>
            <person name="Culley D."/>
            <person name="Crous P.W."/>
            <person name="Fauchery L."/>
            <person name="Girlanda M."/>
            <person name="Hayes R.D."/>
            <person name="Keri Z."/>
            <person name="LaButti K."/>
            <person name="Lipzen A."/>
            <person name="Lombard V."/>
            <person name="Magnuson J."/>
            <person name="Maillard F."/>
            <person name="Murat C."/>
            <person name="Nolan M."/>
            <person name="Ohm R.A."/>
            <person name="Pangilinan J."/>
            <person name="Pereira M.F."/>
            <person name="Perotto S."/>
            <person name="Peter M."/>
            <person name="Pfister S."/>
            <person name="Riley R."/>
            <person name="Sitrit Y."/>
            <person name="Stielow J.B."/>
            <person name="Szollosi G."/>
            <person name="Zifcakova L."/>
            <person name="Stursova M."/>
            <person name="Spatafora J.W."/>
            <person name="Tedersoo L."/>
            <person name="Vaario L.M."/>
            <person name="Yamada A."/>
            <person name="Yan M."/>
            <person name="Wang P."/>
            <person name="Xu J."/>
            <person name="Bruns T."/>
            <person name="Baldrian P."/>
            <person name="Vilgalys R."/>
            <person name="Dunand C."/>
            <person name="Henrissat B."/>
            <person name="Grigoriev I.V."/>
            <person name="Hibbett D."/>
            <person name="Nagy L.G."/>
            <person name="Martin F.M."/>
        </authorList>
    </citation>
    <scope>NUCLEOTIDE SEQUENCE</scope>
    <source>
        <strain evidence="1">P2</strain>
    </source>
</reference>
<evidence type="ECO:0000313" key="2">
    <source>
        <dbReference type="Proteomes" id="UP000886501"/>
    </source>
</evidence>
<evidence type="ECO:0000313" key="1">
    <source>
        <dbReference type="EMBL" id="KAF9647888.1"/>
    </source>
</evidence>
<proteinExistence type="predicted"/>
<gene>
    <name evidence="1" type="ORF">BDM02DRAFT_2481532</name>
</gene>
<name>A0ACB6ZEW2_THEGA</name>
<dbReference type="Proteomes" id="UP000886501">
    <property type="component" value="Unassembled WGS sequence"/>
</dbReference>
<organism evidence="1 2">
    <name type="scientific">Thelephora ganbajun</name>
    <name type="common">Ganba fungus</name>
    <dbReference type="NCBI Taxonomy" id="370292"/>
    <lineage>
        <taxon>Eukaryota</taxon>
        <taxon>Fungi</taxon>
        <taxon>Dikarya</taxon>
        <taxon>Basidiomycota</taxon>
        <taxon>Agaricomycotina</taxon>
        <taxon>Agaricomycetes</taxon>
        <taxon>Thelephorales</taxon>
        <taxon>Thelephoraceae</taxon>
        <taxon>Thelephora</taxon>
    </lineage>
</organism>